<keyword evidence="1" id="KW-0812">Transmembrane</keyword>
<dbReference type="Proteomes" id="UP001321760">
    <property type="component" value="Unassembled WGS sequence"/>
</dbReference>
<reference evidence="2" key="1">
    <citation type="journal article" date="2023" name="Mol. Phylogenet. Evol.">
        <title>Genome-scale phylogeny and comparative genomics of the fungal order Sordariales.</title>
        <authorList>
            <person name="Hensen N."/>
            <person name="Bonometti L."/>
            <person name="Westerberg I."/>
            <person name="Brannstrom I.O."/>
            <person name="Guillou S."/>
            <person name="Cros-Aarteil S."/>
            <person name="Calhoun S."/>
            <person name="Haridas S."/>
            <person name="Kuo A."/>
            <person name="Mondo S."/>
            <person name="Pangilinan J."/>
            <person name="Riley R."/>
            <person name="LaButti K."/>
            <person name="Andreopoulos B."/>
            <person name="Lipzen A."/>
            <person name="Chen C."/>
            <person name="Yan M."/>
            <person name="Daum C."/>
            <person name="Ng V."/>
            <person name="Clum A."/>
            <person name="Steindorff A."/>
            <person name="Ohm R.A."/>
            <person name="Martin F."/>
            <person name="Silar P."/>
            <person name="Natvig D.O."/>
            <person name="Lalanne C."/>
            <person name="Gautier V."/>
            <person name="Ament-Velasquez S.L."/>
            <person name="Kruys A."/>
            <person name="Hutchinson M.I."/>
            <person name="Powell A.J."/>
            <person name="Barry K."/>
            <person name="Miller A.N."/>
            <person name="Grigoriev I.V."/>
            <person name="Debuchy R."/>
            <person name="Gladieux P."/>
            <person name="Hiltunen Thoren M."/>
            <person name="Johannesson H."/>
        </authorList>
    </citation>
    <scope>NUCLEOTIDE SEQUENCE</scope>
    <source>
        <strain evidence="2">PSN243</strain>
    </source>
</reference>
<keyword evidence="1" id="KW-1133">Transmembrane helix</keyword>
<evidence type="ECO:0000256" key="1">
    <source>
        <dbReference type="SAM" id="Phobius"/>
    </source>
</evidence>
<proteinExistence type="predicted"/>
<protein>
    <submittedName>
        <fullName evidence="2">Uncharacterized protein</fullName>
    </submittedName>
</protein>
<gene>
    <name evidence="2" type="ORF">QBC34DRAFT_415957</name>
</gene>
<keyword evidence="3" id="KW-1185">Reference proteome</keyword>
<evidence type="ECO:0000313" key="3">
    <source>
        <dbReference type="Proteomes" id="UP001321760"/>
    </source>
</evidence>
<evidence type="ECO:0000313" key="2">
    <source>
        <dbReference type="EMBL" id="KAK4443983.1"/>
    </source>
</evidence>
<organism evidence="2 3">
    <name type="scientific">Podospora aff. communis PSN243</name>
    <dbReference type="NCBI Taxonomy" id="3040156"/>
    <lineage>
        <taxon>Eukaryota</taxon>
        <taxon>Fungi</taxon>
        <taxon>Dikarya</taxon>
        <taxon>Ascomycota</taxon>
        <taxon>Pezizomycotina</taxon>
        <taxon>Sordariomycetes</taxon>
        <taxon>Sordariomycetidae</taxon>
        <taxon>Sordariales</taxon>
        <taxon>Podosporaceae</taxon>
        <taxon>Podospora</taxon>
    </lineage>
</organism>
<dbReference type="AlphaFoldDB" id="A0AAV9G992"/>
<sequence length="270" mass="31159">MTILRPSPLGPVNQDQPEYTVSIIMVPLPSDPDSIKLRAWHLSPWGAVIDLQGITQADMRQGLAWNTNNIIYSASYYIPWRKVMYPLDEATQTIPWSQDFTRRWLLREFADRPCCESRWGGSVSLLAHSGETLSGFDLSELRRELIRSVVVKDEADEVVFEFDADDESRNVNSLPWLGESGDVFGLRWAWPMESIVVMPPLGTRLTRRWETSWRDVVEWLAWSDSWTFKLARVWLWLLFCFVIATCVLGLAVVGLVFGAIWRGDFYLFIH</sequence>
<accession>A0AAV9G992</accession>
<dbReference type="EMBL" id="MU865983">
    <property type="protein sequence ID" value="KAK4443983.1"/>
    <property type="molecule type" value="Genomic_DNA"/>
</dbReference>
<name>A0AAV9G992_9PEZI</name>
<reference evidence="2" key="2">
    <citation type="submission" date="2023-05" db="EMBL/GenBank/DDBJ databases">
        <authorList>
            <consortium name="Lawrence Berkeley National Laboratory"/>
            <person name="Steindorff A."/>
            <person name="Hensen N."/>
            <person name="Bonometti L."/>
            <person name="Westerberg I."/>
            <person name="Brannstrom I.O."/>
            <person name="Guillou S."/>
            <person name="Cros-Aarteil S."/>
            <person name="Calhoun S."/>
            <person name="Haridas S."/>
            <person name="Kuo A."/>
            <person name="Mondo S."/>
            <person name="Pangilinan J."/>
            <person name="Riley R."/>
            <person name="Labutti K."/>
            <person name="Andreopoulos B."/>
            <person name="Lipzen A."/>
            <person name="Chen C."/>
            <person name="Yanf M."/>
            <person name="Daum C."/>
            <person name="Ng V."/>
            <person name="Clum A."/>
            <person name="Ohm R."/>
            <person name="Martin F."/>
            <person name="Silar P."/>
            <person name="Natvig D."/>
            <person name="Lalanne C."/>
            <person name="Gautier V."/>
            <person name="Ament-Velasquez S.L."/>
            <person name="Kruys A."/>
            <person name="Hutchinson M.I."/>
            <person name="Powell A.J."/>
            <person name="Barry K."/>
            <person name="Miller A.N."/>
            <person name="Grigoriev I.V."/>
            <person name="Debuchy R."/>
            <person name="Gladieux P."/>
            <person name="Thoren M.H."/>
            <person name="Johannesson H."/>
        </authorList>
    </citation>
    <scope>NUCLEOTIDE SEQUENCE</scope>
    <source>
        <strain evidence="2">PSN243</strain>
    </source>
</reference>
<comment type="caution">
    <text evidence="2">The sequence shown here is derived from an EMBL/GenBank/DDBJ whole genome shotgun (WGS) entry which is preliminary data.</text>
</comment>
<feature type="transmembrane region" description="Helical" evidence="1">
    <location>
        <begin position="233"/>
        <end position="261"/>
    </location>
</feature>
<keyword evidence="1" id="KW-0472">Membrane</keyword>